<reference evidence="3" key="1">
    <citation type="journal article" date="2023" name="Arch. Microbiol.">
        <title>Desulfoferula mesophilus gen. nov. sp. nov., a mesophilic sulfate-reducing bacterium isolated from a brackish lake sediment.</title>
        <authorList>
            <person name="Watanabe T."/>
            <person name="Yabe T."/>
            <person name="Tsuji J.M."/>
            <person name="Fukui M."/>
        </authorList>
    </citation>
    <scope>NUCLEOTIDE SEQUENCE [LARGE SCALE GENOMIC DNA]</scope>
    <source>
        <strain evidence="3">12FAK</strain>
    </source>
</reference>
<feature type="chain" id="PRO_5043930662" description="DUF3574 domain-containing protein" evidence="1">
    <location>
        <begin position="26"/>
        <end position="127"/>
    </location>
</feature>
<keyword evidence="1" id="KW-0732">Signal</keyword>
<evidence type="ECO:0000256" key="1">
    <source>
        <dbReference type="SAM" id="SignalP"/>
    </source>
</evidence>
<gene>
    <name evidence="2" type="ORF">FAK_15240</name>
</gene>
<feature type="signal peptide" evidence="1">
    <location>
        <begin position="1"/>
        <end position="25"/>
    </location>
</feature>
<accession>A0AAU9EXM7</accession>
<dbReference type="KEGG" id="dmp:FAK_15240"/>
<dbReference type="EMBL" id="AP028679">
    <property type="protein sequence ID" value="BEQ14458.1"/>
    <property type="molecule type" value="Genomic_DNA"/>
</dbReference>
<protein>
    <recommendedName>
        <fullName evidence="4">DUF3574 domain-containing protein</fullName>
    </recommendedName>
</protein>
<dbReference type="RefSeq" id="WP_338606164.1">
    <property type="nucleotide sequence ID" value="NZ_AP028679.1"/>
</dbReference>
<organism evidence="2 3">
    <name type="scientific">Desulfoferula mesophila</name>
    <dbReference type="NCBI Taxonomy" id="3058419"/>
    <lineage>
        <taxon>Bacteria</taxon>
        <taxon>Pseudomonadati</taxon>
        <taxon>Thermodesulfobacteriota</taxon>
        <taxon>Desulfarculia</taxon>
        <taxon>Desulfarculales</taxon>
        <taxon>Desulfarculaceae</taxon>
        <taxon>Desulfoferula</taxon>
    </lineage>
</organism>
<evidence type="ECO:0008006" key="4">
    <source>
        <dbReference type="Google" id="ProtNLM"/>
    </source>
</evidence>
<evidence type="ECO:0000313" key="2">
    <source>
        <dbReference type="EMBL" id="BEQ14458.1"/>
    </source>
</evidence>
<proteinExistence type="predicted"/>
<keyword evidence="3" id="KW-1185">Reference proteome</keyword>
<evidence type="ECO:0000313" key="3">
    <source>
        <dbReference type="Proteomes" id="UP001366166"/>
    </source>
</evidence>
<dbReference type="Proteomes" id="UP001366166">
    <property type="component" value="Chromosome"/>
</dbReference>
<name>A0AAU9EXM7_9BACT</name>
<dbReference type="AlphaFoldDB" id="A0AAU9EXM7"/>
<sequence length="127" mass="13421">MSLKRLFPCLLALALLLALGAPAQAGQAHIHFLVAPPSPAGGMSNLQALEGFRQGLADLAGGYTEWGPSEGASRQGGKLVRQTNFSYIVAAGRDLTPELVKLIQKYFVAPQPFVLHWVGTASIPLGK</sequence>